<dbReference type="InterPro" id="IPR050391">
    <property type="entry name" value="Mito_Metabolite_Transporter"/>
</dbReference>
<accession>A0ABR1GC71</accession>
<evidence type="ECO:0000256" key="7">
    <source>
        <dbReference type="ARBA" id="ARBA00023136"/>
    </source>
</evidence>
<comment type="caution">
    <text evidence="10">The sequence shown here is derived from an EMBL/GenBank/DDBJ whole genome shotgun (WGS) entry which is preliminary data.</text>
</comment>
<evidence type="ECO:0000256" key="6">
    <source>
        <dbReference type="ARBA" id="ARBA00022989"/>
    </source>
</evidence>
<dbReference type="Proteomes" id="UP001363151">
    <property type="component" value="Unassembled WGS sequence"/>
</dbReference>
<feature type="repeat" description="Solcar" evidence="8">
    <location>
        <begin position="192"/>
        <end position="275"/>
    </location>
</feature>
<sequence length="281" mass="30213">MPKTAATFGLEVFAAGCGCAVADSTFHPLETFKVRQQASPRPLVDIAREARAEAGVLRGWWRPAFAPTLCRAFTYTGFRIGAYPSARDAFSDRGLPDLLVRIGAGASTGFVGALVFNPLDLLRVRLQLAPSRYPTWDVAAGLRAIAADGGGVAGLWRGWPVSVARASLLSGSQLATYDTAKRSFKERLGFAEGVPLHVCCSLLSGFVAQLVIQPVDTVKTLVMDSSSAESSPARFARLARERGVLALYRGLLPALMRQGPVMLVQLPLTEQIRRVFGLGYF</sequence>
<dbReference type="InterPro" id="IPR018108">
    <property type="entry name" value="MCP_transmembrane"/>
</dbReference>
<comment type="subcellular location">
    <subcellularLocation>
        <location evidence="1">Membrane</location>
        <topology evidence="1">Multi-pass membrane protein</topology>
    </subcellularLocation>
</comment>
<dbReference type="EMBL" id="JBBJCI010000035">
    <property type="protein sequence ID" value="KAK7253579.1"/>
    <property type="molecule type" value="Genomic_DNA"/>
</dbReference>
<dbReference type="Pfam" id="PF00153">
    <property type="entry name" value="Mito_carr"/>
    <property type="match status" value="3"/>
</dbReference>
<dbReference type="PROSITE" id="PS50920">
    <property type="entry name" value="SOLCAR"/>
    <property type="match status" value="2"/>
</dbReference>
<evidence type="ECO:0000256" key="3">
    <source>
        <dbReference type="ARBA" id="ARBA00022448"/>
    </source>
</evidence>
<evidence type="ECO:0000256" key="9">
    <source>
        <dbReference type="RuleBase" id="RU000488"/>
    </source>
</evidence>
<keyword evidence="7 8" id="KW-0472">Membrane</keyword>
<evidence type="ECO:0000256" key="4">
    <source>
        <dbReference type="ARBA" id="ARBA00022692"/>
    </source>
</evidence>
<proteinExistence type="inferred from homology"/>
<evidence type="ECO:0000256" key="5">
    <source>
        <dbReference type="ARBA" id="ARBA00022737"/>
    </source>
</evidence>
<feature type="repeat" description="Solcar" evidence="8">
    <location>
        <begin position="96"/>
        <end position="183"/>
    </location>
</feature>
<keyword evidence="3 9" id="KW-0813">Transport</keyword>
<dbReference type="Gene3D" id="1.50.40.10">
    <property type="entry name" value="Mitochondrial carrier domain"/>
    <property type="match status" value="1"/>
</dbReference>
<gene>
    <name evidence="10" type="primary">SLC25A48</name>
    <name evidence="10" type="ORF">SO694_000011327</name>
</gene>
<protein>
    <submittedName>
        <fullName evidence="10">Thiosulfate transmembrane transporter</fullName>
    </submittedName>
</protein>
<evidence type="ECO:0000256" key="2">
    <source>
        <dbReference type="ARBA" id="ARBA00006375"/>
    </source>
</evidence>
<dbReference type="SUPFAM" id="SSF103506">
    <property type="entry name" value="Mitochondrial carrier"/>
    <property type="match status" value="1"/>
</dbReference>
<evidence type="ECO:0000313" key="11">
    <source>
        <dbReference type="Proteomes" id="UP001363151"/>
    </source>
</evidence>
<keyword evidence="11" id="KW-1185">Reference proteome</keyword>
<dbReference type="PANTHER" id="PTHR45618">
    <property type="entry name" value="MITOCHONDRIAL DICARBOXYLATE CARRIER-RELATED"/>
    <property type="match status" value="1"/>
</dbReference>
<keyword evidence="4 8" id="KW-0812">Transmembrane</keyword>
<comment type="similarity">
    <text evidence="2 9">Belongs to the mitochondrial carrier (TC 2.A.29) family.</text>
</comment>
<organism evidence="10 11">
    <name type="scientific">Aureococcus anophagefferens</name>
    <name type="common">Harmful bloom alga</name>
    <dbReference type="NCBI Taxonomy" id="44056"/>
    <lineage>
        <taxon>Eukaryota</taxon>
        <taxon>Sar</taxon>
        <taxon>Stramenopiles</taxon>
        <taxon>Ochrophyta</taxon>
        <taxon>Pelagophyceae</taxon>
        <taxon>Pelagomonadales</taxon>
        <taxon>Pelagomonadaceae</taxon>
        <taxon>Aureococcus</taxon>
    </lineage>
</organism>
<reference evidence="10 11" key="1">
    <citation type="submission" date="2024-03" db="EMBL/GenBank/DDBJ databases">
        <title>Aureococcus anophagefferens CCMP1851 and Kratosvirus quantuckense: Draft genome of a second virus-susceptible host strain in the model system.</title>
        <authorList>
            <person name="Chase E."/>
            <person name="Truchon A.R."/>
            <person name="Schepens W."/>
            <person name="Wilhelm S.W."/>
        </authorList>
    </citation>
    <scope>NUCLEOTIDE SEQUENCE [LARGE SCALE GENOMIC DNA]</scope>
    <source>
        <strain evidence="10 11">CCMP1851</strain>
    </source>
</reference>
<name>A0ABR1GC71_AURAN</name>
<evidence type="ECO:0000313" key="10">
    <source>
        <dbReference type="EMBL" id="KAK7253579.1"/>
    </source>
</evidence>
<dbReference type="InterPro" id="IPR023395">
    <property type="entry name" value="MCP_dom_sf"/>
</dbReference>
<evidence type="ECO:0000256" key="1">
    <source>
        <dbReference type="ARBA" id="ARBA00004141"/>
    </source>
</evidence>
<keyword evidence="5" id="KW-0677">Repeat</keyword>
<evidence type="ECO:0000256" key="8">
    <source>
        <dbReference type="PROSITE-ProRule" id="PRU00282"/>
    </source>
</evidence>
<keyword evidence="6" id="KW-1133">Transmembrane helix</keyword>